<name>A0A059ADS0_EUCGR</name>
<evidence type="ECO:0000313" key="1">
    <source>
        <dbReference type="EMBL" id="KCW52252.1"/>
    </source>
</evidence>
<dbReference type="InParanoid" id="A0A059ADS0"/>
<accession>A0A059ADS0</accession>
<dbReference type="Gramene" id="KCW52252">
    <property type="protein sequence ID" value="KCW52252"/>
    <property type="gene ID" value="EUGRSUZ_J01667"/>
</dbReference>
<protein>
    <submittedName>
        <fullName evidence="1">Uncharacterized protein</fullName>
    </submittedName>
</protein>
<reference evidence="1" key="1">
    <citation type="submission" date="2013-07" db="EMBL/GenBank/DDBJ databases">
        <title>The genome of Eucalyptus grandis.</title>
        <authorList>
            <person name="Schmutz J."/>
            <person name="Hayes R."/>
            <person name="Myburg A."/>
            <person name="Tuskan G."/>
            <person name="Grattapaglia D."/>
            <person name="Rokhsar D.S."/>
        </authorList>
    </citation>
    <scope>NUCLEOTIDE SEQUENCE</scope>
    <source>
        <tissue evidence="1">Leaf extractions</tissue>
    </source>
</reference>
<dbReference type="AlphaFoldDB" id="A0A059ADS0"/>
<proteinExistence type="predicted"/>
<gene>
    <name evidence="1" type="ORF">EUGRSUZ_J01667</name>
</gene>
<organism evidence="1">
    <name type="scientific">Eucalyptus grandis</name>
    <name type="common">Flooded gum</name>
    <dbReference type="NCBI Taxonomy" id="71139"/>
    <lineage>
        <taxon>Eukaryota</taxon>
        <taxon>Viridiplantae</taxon>
        <taxon>Streptophyta</taxon>
        <taxon>Embryophyta</taxon>
        <taxon>Tracheophyta</taxon>
        <taxon>Spermatophyta</taxon>
        <taxon>Magnoliopsida</taxon>
        <taxon>eudicotyledons</taxon>
        <taxon>Gunneridae</taxon>
        <taxon>Pentapetalae</taxon>
        <taxon>rosids</taxon>
        <taxon>malvids</taxon>
        <taxon>Myrtales</taxon>
        <taxon>Myrtaceae</taxon>
        <taxon>Myrtoideae</taxon>
        <taxon>Eucalypteae</taxon>
        <taxon>Eucalyptus</taxon>
    </lineage>
</organism>
<dbReference type="EMBL" id="KK198762">
    <property type="protein sequence ID" value="KCW52252.1"/>
    <property type="molecule type" value="Genomic_DNA"/>
</dbReference>
<sequence length="74" mass="8708">MMRLSFVCTSLPYIVLVLKSSFHNLFILRNMKSKREFLLNSFGQEKNCQSKQNRIFVSVYGKKIKLLIATTNQY</sequence>